<name>A0A3M7Q121_BRAPC</name>
<organism evidence="1 2">
    <name type="scientific">Brachionus plicatilis</name>
    <name type="common">Marine rotifer</name>
    <name type="synonym">Brachionus muelleri</name>
    <dbReference type="NCBI Taxonomy" id="10195"/>
    <lineage>
        <taxon>Eukaryota</taxon>
        <taxon>Metazoa</taxon>
        <taxon>Spiralia</taxon>
        <taxon>Gnathifera</taxon>
        <taxon>Rotifera</taxon>
        <taxon>Eurotatoria</taxon>
        <taxon>Monogononta</taxon>
        <taxon>Pseudotrocha</taxon>
        <taxon>Ploima</taxon>
        <taxon>Brachionidae</taxon>
        <taxon>Brachionus</taxon>
    </lineage>
</organism>
<dbReference type="InterPro" id="IPR036919">
    <property type="entry name" value="Ribo_uL30_ferredoxin-like_sf"/>
</dbReference>
<sequence length="244" mass="28594">MNRVIASRVYRLRPLSARLSSYQSSDDRSLKQKQYRFPKLTQQVYVQTEEVATYDGYKIVEPLIDPEQKPHELHLIKKTGKLIGEPWWVKDAMKKLGFKTYMTKEWDVVYNIRPNTPEVNKLLWYCKHVVKILPVTFKNGYPSQKDLGNTKLNLETGEFEIVKELNMNGVKVTEELSQSSSFPLTKKDLLQDMHRKKQLGKLNDEYFPTVYDFKYDQDKPGVIKLKGRPNTNIMEDDVTDEPTQ</sequence>
<evidence type="ECO:0000313" key="2">
    <source>
        <dbReference type="Proteomes" id="UP000276133"/>
    </source>
</evidence>
<dbReference type="SUPFAM" id="SSF55129">
    <property type="entry name" value="Ribosomal protein L30p/L7e"/>
    <property type="match status" value="1"/>
</dbReference>
<dbReference type="GO" id="GO:0006412">
    <property type="term" value="P:translation"/>
    <property type="evidence" value="ECO:0007669"/>
    <property type="project" value="InterPro"/>
</dbReference>
<protein>
    <submittedName>
        <fullName evidence="1">39S ribosomal mitochondrial</fullName>
    </submittedName>
</protein>
<dbReference type="STRING" id="10195.A0A3M7Q121"/>
<dbReference type="PANTHER" id="PTHR15892:SF2">
    <property type="entry name" value="LARGE RIBOSOMAL SUBUNIT PROTEIN UL30M"/>
    <property type="match status" value="1"/>
</dbReference>
<dbReference type="GO" id="GO:0003735">
    <property type="term" value="F:structural constituent of ribosome"/>
    <property type="evidence" value="ECO:0007669"/>
    <property type="project" value="InterPro"/>
</dbReference>
<dbReference type="OrthoDB" id="9973389at2759"/>
<dbReference type="AlphaFoldDB" id="A0A3M7Q121"/>
<dbReference type="PANTHER" id="PTHR15892">
    <property type="entry name" value="MITOCHONDRIAL RIBOSOMAL PROTEIN L30"/>
    <property type="match status" value="1"/>
</dbReference>
<evidence type="ECO:0000313" key="1">
    <source>
        <dbReference type="EMBL" id="RNA04819.1"/>
    </source>
</evidence>
<comment type="caution">
    <text evidence="1">The sequence shown here is derived from an EMBL/GenBank/DDBJ whole genome shotgun (WGS) entry which is preliminary data.</text>
</comment>
<keyword evidence="2" id="KW-1185">Reference proteome</keyword>
<reference evidence="1 2" key="1">
    <citation type="journal article" date="2018" name="Sci. Rep.">
        <title>Genomic signatures of local adaptation to the degree of environmental predictability in rotifers.</title>
        <authorList>
            <person name="Franch-Gras L."/>
            <person name="Hahn C."/>
            <person name="Garcia-Roger E.M."/>
            <person name="Carmona M.J."/>
            <person name="Serra M."/>
            <person name="Gomez A."/>
        </authorList>
    </citation>
    <scope>NUCLEOTIDE SEQUENCE [LARGE SCALE GENOMIC DNA]</scope>
    <source>
        <strain evidence="1">HYR1</strain>
    </source>
</reference>
<proteinExistence type="predicted"/>
<dbReference type="InterPro" id="IPR005996">
    <property type="entry name" value="Ribosomal_uL30_bac-type"/>
</dbReference>
<accession>A0A3M7Q121</accession>
<gene>
    <name evidence="1" type="ORF">BpHYR1_008861</name>
</gene>
<dbReference type="GO" id="GO:0005739">
    <property type="term" value="C:mitochondrion"/>
    <property type="evidence" value="ECO:0007669"/>
    <property type="project" value="TreeGrafter"/>
</dbReference>
<dbReference type="GO" id="GO:0015934">
    <property type="term" value="C:large ribosomal subunit"/>
    <property type="evidence" value="ECO:0007669"/>
    <property type="project" value="InterPro"/>
</dbReference>
<dbReference type="Proteomes" id="UP000276133">
    <property type="component" value="Unassembled WGS sequence"/>
</dbReference>
<dbReference type="EMBL" id="REGN01007950">
    <property type="protein sequence ID" value="RNA04819.1"/>
    <property type="molecule type" value="Genomic_DNA"/>
</dbReference>